<evidence type="ECO:0008006" key="3">
    <source>
        <dbReference type="Google" id="ProtNLM"/>
    </source>
</evidence>
<dbReference type="AlphaFoldDB" id="A0A8H5FX61"/>
<dbReference type="InterPro" id="IPR035979">
    <property type="entry name" value="RBD_domain_sf"/>
</dbReference>
<gene>
    <name evidence="1" type="ORF">D9758_009213</name>
</gene>
<dbReference type="GO" id="GO:0003676">
    <property type="term" value="F:nucleic acid binding"/>
    <property type="evidence" value="ECO:0007669"/>
    <property type="project" value="InterPro"/>
</dbReference>
<keyword evidence="2" id="KW-1185">Reference proteome</keyword>
<dbReference type="EMBL" id="JAACJM010000067">
    <property type="protein sequence ID" value="KAF5352214.1"/>
    <property type="molecule type" value="Genomic_DNA"/>
</dbReference>
<sequence>MSFPLRRCPRSLPFPSFYTSPGRCARQFSDLSTPQARPPLPSRVIVINNFPSISSVYDFLSLEGTHHPIEYIRRIPQRDQVLIRYLEAASAKYVWYLGNNKKLALDGQLLSIASRVPRRLPVELVAAIGLKGASRMIVIRDRGLTKEQVEEEMTRRFGEVERIWVGGKVSIVFFYEMQTAIKAQKTLHDEGWSVDFYERLPRRTSSKRKDSDPGHQAVLLSGLQNATARTVLRDLDNVLRFQNRDLVRVQCTKSGDAARLIFSDPFNAKQLVKFYKPTSGVHTLLVPATPPPSERERAAIQLGASRTVVIDGYKDPWISFDRLHQDFGKFGDIFYIYKNPEKAHARVVFTDITSSLKIIEHVHENRGEYDVYHGARITFACRLKNAGEISPLRPIFIRPTLSDKLTLSLPKSDASTTENLRTSHLGTTALDANEDYDDWQYIDCSPDLGEVHWIERQNEATGLCRLDVRPRRNEQS</sequence>
<protein>
    <recommendedName>
        <fullName evidence="3">RRM domain-containing protein</fullName>
    </recommendedName>
</protein>
<proteinExistence type="predicted"/>
<evidence type="ECO:0000313" key="1">
    <source>
        <dbReference type="EMBL" id="KAF5352214.1"/>
    </source>
</evidence>
<comment type="caution">
    <text evidence="1">The sequence shown here is derived from an EMBL/GenBank/DDBJ whole genome shotgun (WGS) entry which is preliminary data.</text>
</comment>
<reference evidence="1 2" key="1">
    <citation type="journal article" date="2020" name="ISME J.">
        <title>Uncovering the hidden diversity of litter-decomposition mechanisms in mushroom-forming fungi.</title>
        <authorList>
            <person name="Floudas D."/>
            <person name="Bentzer J."/>
            <person name="Ahren D."/>
            <person name="Johansson T."/>
            <person name="Persson P."/>
            <person name="Tunlid A."/>
        </authorList>
    </citation>
    <scope>NUCLEOTIDE SEQUENCE [LARGE SCALE GENOMIC DNA]</scope>
    <source>
        <strain evidence="1 2">CBS 291.85</strain>
    </source>
</reference>
<evidence type="ECO:0000313" key="2">
    <source>
        <dbReference type="Proteomes" id="UP000559256"/>
    </source>
</evidence>
<dbReference type="SUPFAM" id="SSF54928">
    <property type="entry name" value="RNA-binding domain, RBD"/>
    <property type="match status" value="2"/>
</dbReference>
<organism evidence="1 2">
    <name type="scientific">Tetrapyrgos nigripes</name>
    <dbReference type="NCBI Taxonomy" id="182062"/>
    <lineage>
        <taxon>Eukaryota</taxon>
        <taxon>Fungi</taxon>
        <taxon>Dikarya</taxon>
        <taxon>Basidiomycota</taxon>
        <taxon>Agaricomycotina</taxon>
        <taxon>Agaricomycetes</taxon>
        <taxon>Agaricomycetidae</taxon>
        <taxon>Agaricales</taxon>
        <taxon>Marasmiineae</taxon>
        <taxon>Marasmiaceae</taxon>
        <taxon>Tetrapyrgos</taxon>
    </lineage>
</organism>
<accession>A0A8H5FX61</accession>
<dbReference type="OrthoDB" id="3026661at2759"/>
<dbReference type="Proteomes" id="UP000559256">
    <property type="component" value="Unassembled WGS sequence"/>
</dbReference>
<name>A0A8H5FX61_9AGAR</name>